<dbReference type="InterPro" id="IPR008966">
    <property type="entry name" value="Adhesion_dom_sf"/>
</dbReference>
<dbReference type="SUPFAM" id="SSF49401">
    <property type="entry name" value="Bacterial adhesins"/>
    <property type="match status" value="1"/>
</dbReference>
<name>A0ABQ2PIN6_9NEIS</name>
<dbReference type="InterPro" id="IPR000259">
    <property type="entry name" value="Adhesion_dom_fimbrial"/>
</dbReference>
<evidence type="ECO:0000256" key="1">
    <source>
        <dbReference type="ARBA" id="ARBA00022729"/>
    </source>
</evidence>
<evidence type="ECO:0000259" key="2">
    <source>
        <dbReference type="Pfam" id="PF00419"/>
    </source>
</evidence>
<dbReference type="InterPro" id="IPR036937">
    <property type="entry name" value="Adhesion_dom_fimbrial_sf"/>
</dbReference>
<keyword evidence="4" id="KW-1185">Reference proteome</keyword>
<keyword evidence="1" id="KW-0732">Signal</keyword>
<evidence type="ECO:0000313" key="3">
    <source>
        <dbReference type="EMBL" id="GGP25095.1"/>
    </source>
</evidence>
<comment type="caution">
    <text evidence="3">The sequence shown here is derived from an EMBL/GenBank/DDBJ whole genome shotgun (WGS) entry which is preliminary data.</text>
</comment>
<gene>
    <name evidence="3" type="primary">stbA</name>
    <name evidence="3" type="ORF">GCM10010971_09140</name>
</gene>
<sequence>MGVAAVGAQAAGGGKITINGEIVDATCTVTGEGGAADFAVNLPKVSKADLAAKDDVAGATPFTLTLTNCPTGKMVYPFFQFGSNTLANGHLKNATGTATNVDVQLLDTAGTAIDVSKTSGAQGATPMATDATGAVNLVYGARYIATGAATSGTVVTDVTYTMTYQ</sequence>
<protein>
    <submittedName>
        <fullName evidence="3">Fimbrial protein</fullName>
    </submittedName>
</protein>
<dbReference type="Gene3D" id="2.60.40.1090">
    <property type="entry name" value="Fimbrial-type adhesion domain"/>
    <property type="match status" value="1"/>
</dbReference>
<dbReference type="EMBL" id="BMLY01000001">
    <property type="protein sequence ID" value="GGP25095.1"/>
    <property type="molecule type" value="Genomic_DNA"/>
</dbReference>
<dbReference type="PANTHER" id="PTHR33420">
    <property type="entry name" value="FIMBRIAL SUBUNIT ELFA-RELATED"/>
    <property type="match status" value="1"/>
</dbReference>
<feature type="domain" description="Fimbrial-type adhesion" evidence="2">
    <location>
        <begin position="16"/>
        <end position="165"/>
    </location>
</feature>
<dbReference type="InterPro" id="IPR050263">
    <property type="entry name" value="Bact_Fimbrial_Adh_Pro"/>
</dbReference>
<reference evidence="4" key="1">
    <citation type="journal article" date="2019" name="Int. J. Syst. Evol. Microbiol.">
        <title>The Global Catalogue of Microorganisms (GCM) 10K type strain sequencing project: providing services to taxonomists for standard genome sequencing and annotation.</title>
        <authorList>
            <consortium name="The Broad Institute Genomics Platform"/>
            <consortium name="The Broad Institute Genome Sequencing Center for Infectious Disease"/>
            <person name="Wu L."/>
            <person name="Ma J."/>
        </authorList>
    </citation>
    <scope>NUCLEOTIDE SEQUENCE [LARGE SCALE GENOMIC DNA]</scope>
    <source>
        <strain evidence="4">CGMCC 1.8860</strain>
    </source>
</reference>
<organism evidence="3 4">
    <name type="scientific">Silvimonas amylolytica</name>
    <dbReference type="NCBI Taxonomy" id="449663"/>
    <lineage>
        <taxon>Bacteria</taxon>
        <taxon>Pseudomonadati</taxon>
        <taxon>Pseudomonadota</taxon>
        <taxon>Betaproteobacteria</taxon>
        <taxon>Neisseriales</taxon>
        <taxon>Chitinibacteraceae</taxon>
        <taxon>Silvimonas</taxon>
    </lineage>
</organism>
<accession>A0ABQ2PIN6</accession>
<dbReference type="Proteomes" id="UP000621859">
    <property type="component" value="Unassembled WGS sequence"/>
</dbReference>
<evidence type="ECO:0000313" key="4">
    <source>
        <dbReference type="Proteomes" id="UP000621859"/>
    </source>
</evidence>
<dbReference type="Pfam" id="PF00419">
    <property type="entry name" value="Fimbrial"/>
    <property type="match status" value="1"/>
</dbReference>
<dbReference type="PANTHER" id="PTHR33420:SF3">
    <property type="entry name" value="FIMBRIAL SUBUNIT ELFA"/>
    <property type="match status" value="1"/>
</dbReference>
<proteinExistence type="predicted"/>